<dbReference type="AlphaFoldDB" id="A0A853AFF3"/>
<keyword evidence="3" id="KW-1185">Reference proteome</keyword>
<dbReference type="EMBL" id="JACCFJ010000001">
    <property type="protein sequence ID" value="NYI81819.1"/>
    <property type="molecule type" value="Genomic_DNA"/>
</dbReference>
<gene>
    <name evidence="2" type="ORF">HNR68_000449</name>
</gene>
<organism evidence="2 3">
    <name type="scientific">Saccharopolyspora hordei</name>
    <dbReference type="NCBI Taxonomy" id="1838"/>
    <lineage>
        <taxon>Bacteria</taxon>
        <taxon>Bacillati</taxon>
        <taxon>Actinomycetota</taxon>
        <taxon>Actinomycetes</taxon>
        <taxon>Pseudonocardiales</taxon>
        <taxon>Pseudonocardiaceae</taxon>
        <taxon>Saccharopolyspora</taxon>
    </lineage>
</organism>
<keyword evidence="1" id="KW-0472">Membrane</keyword>
<comment type="caution">
    <text evidence="2">The sequence shown here is derived from an EMBL/GenBank/DDBJ whole genome shotgun (WGS) entry which is preliminary data.</text>
</comment>
<evidence type="ECO:0000313" key="3">
    <source>
        <dbReference type="Proteomes" id="UP000587002"/>
    </source>
</evidence>
<dbReference type="RefSeq" id="WP_179717142.1">
    <property type="nucleotide sequence ID" value="NZ_BAABFH010000001.1"/>
</dbReference>
<accession>A0A853AFF3</accession>
<name>A0A853AFF3_9PSEU</name>
<evidence type="ECO:0000313" key="2">
    <source>
        <dbReference type="EMBL" id="NYI81819.1"/>
    </source>
</evidence>
<proteinExistence type="predicted"/>
<sequence>MAEDVGSGMHRGGVRRADVRRAWHRTLGVLITVVRWFGTVCAGLLAVHVVLTVGGANPDNGITQFVASWAERLALGFQDLFTPADPQVAVVVNYGVASLFWLLITSIATKILAALGGHPR</sequence>
<dbReference type="Proteomes" id="UP000587002">
    <property type="component" value="Unassembled WGS sequence"/>
</dbReference>
<keyword evidence="1" id="KW-0812">Transmembrane</keyword>
<reference evidence="2 3" key="1">
    <citation type="submission" date="2020-07" db="EMBL/GenBank/DDBJ databases">
        <title>Sequencing the genomes of 1000 actinobacteria strains.</title>
        <authorList>
            <person name="Klenk H.-P."/>
        </authorList>
    </citation>
    <scope>NUCLEOTIDE SEQUENCE [LARGE SCALE GENOMIC DNA]</scope>
    <source>
        <strain evidence="2 3">DSM 44065</strain>
    </source>
</reference>
<feature type="transmembrane region" description="Helical" evidence="1">
    <location>
        <begin position="91"/>
        <end position="115"/>
    </location>
</feature>
<keyword evidence="1" id="KW-1133">Transmembrane helix</keyword>
<evidence type="ECO:0008006" key="4">
    <source>
        <dbReference type="Google" id="ProtNLM"/>
    </source>
</evidence>
<evidence type="ECO:0000256" key="1">
    <source>
        <dbReference type="SAM" id="Phobius"/>
    </source>
</evidence>
<protein>
    <recommendedName>
        <fullName evidence="4">YggT family protein</fullName>
    </recommendedName>
</protein>
<feature type="transmembrane region" description="Helical" evidence="1">
    <location>
        <begin position="26"/>
        <end position="51"/>
    </location>
</feature>